<dbReference type="EMBL" id="CAQQ02177216">
    <property type="status" value="NOT_ANNOTATED_CDS"/>
    <property type="molecule type" value="Genomic_DNA"/>
</dbReference>
<dbReference type="PANTHER" id="PTHR10963:SF60">
    <property type="entry name" value="GRAM-NEGATIVE BACTERIA-BINDING PROTEIN 1-RELATED"/>
    <property type="match status" value="1"/>
</dbReference>
<dbReference type="InterPro" id="IPR013320">
    <property type="entry name" value="ConA-like_dom_sf"/>
</dbReference>
<dbReference type="EnsemblMetazoa" id="MESCA006300-RA">
    <property type="protein sequence ID" value="MESCA006300-PA"/>
    <property type="gene ID" value="MESCA006300"/>
</dbReference>
<sequence>MPSADWVFPQIFLNPVDHKYGKIDYASGQLRVAQSVGNCKLKAGAILNVKEPFRSVKTCIHTCMENGDWHNDFHNYTMLWLPDSIKFFVDGNEYCSVDEGEGLYAVQANGRDLPSKDSLKTLGDSLLAPFDKDFYITLGYGVGGIYEFDDNSRKPWRNDDARSLNKFWRNAKKYDWTDDKYKFEIDYIRVYAV</sequence>
<reference evidence="3" key="1">
    <citation type="submission" date="2013-02" db="EMBL/GenBank/DDBJ databases">
        <authorList>
            <person name="Hughes D."/>
        </authorList>
    </citation>
    <scope>NUCLEOTIDE SEQUENCE</scope>
    <source>
        <strain>Durham</strain>
        <strain evidence="3">NC isolate 2 -- Noor lab</strain>
    </source>
</reference>
<dbReference type="PANTHER" id="PTHR10963">
    <property type="entry name" value="GLYCOSYL HYDROLASE-RELATED"/>
    <property type="match status" value="1"/>
</dbReference>
<dbReference type="InterPro" id="IPR000757">
    <property type="entry name" value="Beta-glucanase-like"/>
</dbReference>
<dbReference type="GO" id="GO:0005975">
    <property type="term" value="P:carbohydrate metabolic process"/>
    <property type="evidence" value="ECO:0007669"/>
    <property type="project" value="InterPro"/>
</dbReference>
<evidence type="ECO:0000313" key="2">
    <source>
        <dbReference type="EnsemblMetazoa" id="MESCA006300-PA"/>
    </source>
</evidence>
<dbReference type="InterPro" id="IPR050546">
    <property type="entry name" value="Glycosyl_Hydrlase_16"/>
</dbReference>
<organism evidence="2 3">
    <name type="scientific">Megaselia scalaris</name>
    <name type="common">Humpbacked fly</name>
    <name type="synonym">Phora scalaris</name>
    <dbReference type="NCBI Taxonomy" id="36166"/>
    <lineage>
        <taxon>Eukaryota</taxon>
        <taxon>Metazoa</taxon>
        <taxon>Ecdysozoa</taxon>
        <taxon>Arthropoda</taxon>
        <taxon>Hexapoda</taxon>
        <taxon>Insecta</taxon>
        <taxon>Pterygota</taxon>
        <taxon>Neoptera</taxon>
        <taxon>Endopterygota</taxon>
        <taxon>Diptera</taxon>
        <taxon>Brachycera</taxon>
        <taxon>Muscomorpha</taxon>
        <taxon>Platypezoidea</taxon>
        <taxon>Phoridae</taxon>
        <taxon>Megaseliini</taxon>
        <taxon>Megaselia</taxon>
    </lineage>
</organism>
<dbReference type="HOGENOM" id="CLU_1410310_0_0_1"/>
<evidence type="ECO:0000313" key="3">
    <source>
        <dbReference type="Proteomes" id="UP000015102"/>
    </source>
</evidence>
<evidence type="ECO:0000259" key="1">
    <source>
        <dbReference type="PROSITE" id="PS51762"/>
    </source>
</evidence>
<dbReference type="GO" id="GO:0004553">
    <property type="term" value="F:hydrolase activity, hydrolyzing O-glycosyl compounds"/>
    <property type="evidence" value="ECO:0007669"/>
    <property type="project" value="InterPro"/>
</dbReference>
<dbReference type="SUPFAM" id="SSF49899">
    <property type="entry name" value="Concanavalin A-like lectins/glucanases"/>
    <property type="match status" value="1"/>
</dbReference>
<proteinExistence type="predicted"/>
<protein>
    <recommendedName>
        <fullName evidence="1">GH16 domain-containing protein</fullName>
    </recommendedName>
</protein>
<dbReference type="PROSITE" id="PS51762">
    <property type="entry name" value="GH16_2"/>
    <property type="match status" value="1"/>
</dbReference>
<dbReference type="Pfam" id="PF00722">
    <property type="entry name" value="Glyco_hydro_16"/>
    <property type="match status" value="1"/>
</dbReference>
<feature type="domain" description="GH16" evidence="1">
    <location>
        <begin position="1"/>
        <end position="193"/>
    </location>
</feature>
<accession>T1GRL4</accession>
<dbReference type="Proteomes" id="UP000015102">
    <property type="component" value="Unassembled WGS sequence"/>
</dbReference>
<reference evidence="2" key="2">
    <citation type="submission" date="2015-06" db="UniProtKB">
        <authorList>
            <consortium name="EnsemblMetazoa"/>
        </authorList>
    </citation>
    <scope>IDENTIFICATION</scope>
</reference>
<name>T1GRL4_MEGSC</name>
<dbReference type="STRING" id="36166.T1GRL4"/>
<dbReference type="OMA" id="HTCMENG"/>
<keyword evidence="3" id="KW-1185">Reference proteome</keyword>
<dbReference type="AlphaFoldDB" id="T1GRL4"/>
<dbReference type="Gene3D" id="2.60.120.200">
    <property type="match status" value="1"/>
</dbReference>